<dbReference type="Pfam" id="PF23756">
    <property type="entry name" value="Beta-prop_HPS5"/>
    <property type="match status" value="1"/>
</dbReference>
<gene>
    <name evidence="3" type="ORF">PSYICH_LOCUS13328</name>
</gene>
<feature type="region of interest" description="Disordered" evidence="1">
    <location>
        <begin position="597"/>
        <end position="627"/>
    </location>
</feature>
<dbReference type="OrthoDB" id="9930272at2759"/>
<dbReference type="SUPFAM" id="SSF69304">
    <property type="entry name" value="Tricorn protease N-terminal domain"/>
    <property type="match status" value="1"/>
</dbReference>
<dbReference type="GO" id="GO:0032527">
    <property type="term" value="P:protein exit from endoplasmic reticulum"/>
    <property type="evidence" value="ECO:0007669"/>
    <property type="project" value="TreeGrafter"/>
</dbReference>
<dbReference type="PANTHER" id="PTHR23287">
    <property type="entry name" value="RUBY-EYE2-LIKE PROTEIN"/>
    <property type="match status" value="1"/>
</dbReference>
<proteinExistence type="predicted"/>
<keyword evidence="4" id="KW-1185">Reference proteome</keyword>
<protein>
    <recommendedName>
        <fullName evidence="2">HPS5-like beta-propeller domain-containing protein</fullName>
    </recommendedName>
</protein>
<dbReference type="EMBL" id="OV651819">
    <property type="protein sequence ID" value="CAH1113353.1"/>
    <property type="molecule type" value="Genomic_DNA"/>
</dbReference>
<dbReference type="InterPro" id="IPR056499">
    <property type="entry name" value="Beta-prop_HPS5-like"/>
</dbReference>
<evidence type="ECO:0000256" key="1">
    <source>
        <dbReference type="SAM" id="MobiDB-lite"/>
    </source>
</evidence>
<dbReference type="PANTHER" id="PTHR23287:SF16">
    <property type="entry name" value="TECTONIN BETA-PROPELLER REPEAT-CONTAINING PROTEIN 2"/>
    <property type="match status" value="1"/>
</dbReference>
<sequence>MALSSINLTQQLKEWAPLTELFAKLPAKNQSGLFYQEVKVTCIDVIYEFIALGTNVGIVYWFDRNKKDMQRLRCENNISITALKIISTVDYMVACGNSVGNISIFQIPKSHPDNIPENLLPKNKQVERYTVTDLHKSQITSIEWSKNGMKLFSGDQNGCVVLTEIDFYMHICKSVEVLNEAYEVVQLSYNQQRLLVSTTYRSIICQKLDKWKVSQVGTKDRKILGNFGGVIYQHSEKPSDTNLYCTRPGLRIWISDIDGNVQKTLLFKDLLTKECFEVPLINPISSSLRRIKPQKEPAFGILLPFNQNLLVTYNNDVVYILDPKEMSIISKVSHLRGVLHVSTYKDEIFILEEDRSLVRLSYKPDPVCGSTFSTVNNSFIPLSSIKDLTTKLQVTTIIPAIPPIPEMSFNHDLNVHTDENLIMNAEEAQEFPTRNNLEMQKKFEEIGKKQFEDDILYKKSKHRKKRTSINTSTLSISSTSSEEKELNYTRPTIMNLSTVGVLPDLRSPESIKYDIEYKEKILADVLSLDKVKINTEVKPDRRNSNSDSDIDKLEICDKISKILSSKRTLPRMNGKADFPKPEAPPHLSILSKPIENHKKSNSLSNSSDVPNFSKTNETSKSTISKKIKEDTPACKSIPNTWGLTNIRVRERTISVKSDESLSDWEIV</sequence>
<evidence type="ECO:0000313" key="3">
    <source>
        <dbReference type="EMBL" id="CAH1113353.1"/>
    </source>
</evidence>
<dbReference type="AlphaFoldDB" id="A0A9P0D224"/>
<dbReference type="SUPFAM" id="SSF50978">
    <property type="entry name" value="WD40 repeat-like"/>
    <property type="match status" value="1"/>
</dbReference>
<name>A0A9P0D224_9CUCU</name>
<dbReference type="GO" id="GO:0005737">
    <property type="term" value="C:cytoplasm"/>
    <property type="evidence" value="ECO:0007669"/>
    <property type="project" value="GOC"/>
</dbReference>
<dbReference type="InterPro" id="IPR015943">
    <property type="entry name" value="WD40/YVTN_repeat-like_dom_sf"/>
</dbReference>
<dbReference type="InterPro" id="IPR036322">
    <property type="entry name" value="WD40_repeat_dom_sf"/>
</dbReference>
<dbReference type="Proteomes" id="UP001153636">
    <property type="component" value="Chromosome 7"/>
</dbReference>
<accession>A0A9P0D224</accession>
<feature type="compositionally biased region" description="Low complexity" evidence="1">
    <location>
        <begin position="601"/>
        <end position="624"/>
    </location>
</feature>
<evidence type="ECO:0000259" key="2">
    <source>
        <dbReference type="Pfam" id="PF23756"/>
    </source>
</evidence>
<organism evidence="3 4">
    <name type="scientific">Psylliodes chrysocephalus</name>
    <dbReference type="NCBI Taxonomy" id="3402493"/>
    <lineage>
        <taxon>Eukaryota</taxon>
        <taxon>Metazoa</taxon>
        <taxon>Ecdysozoa</taxon>
        <taxon>Arthropoda</taxon>
        <taxon>Hexapoda</taxon>
        <taxon>Insecta</taxon>
        <taxon>Pterygota</taxon>
        <taxon>Neoptera</taxon>
        <taxon>Endopterygota</taxon>
        <taxon>Coleoptera</taxon>
        <taxon>Polyphaga</taxon>
        <taxon>Cucujiformia</taxon>
        <taxon>Chrysomeloidea</taxon>
        <taxon>Chrysomelidae</taxon>
        <taxon>Galerucinae</taxon>
        <taxon>Alticini</taxon>
        <taxon>Psylliodes</taxon>
    </lineage>
</organism>
<reference evidence="3" key="1">
    <citation type="submission" date="2022-01" db="EMBL/GenBank/DDBJ databases">
        <authorList>
            <person name="King R."/>
        </authorList>
    </citation>
    <scope>NUCLEOTIDE SEQUENCE</scope>
</reference>
<feature type="domain" description="HPS5-like beta-propeller" evidence="2">
    <location>
        <begin position="37"/>
        <end position="354"/>
    </location>
</feature>
<evidence type="ECO:0000313" key="4">
    <source>
        <dbReference type="Proteomes" id="UP001153636"/>
    </source>
</evidence>
<dbReference type="Gene3D" id="2.130.10.10">
    <property type="entry name" value="YVTN repeat-like/Quinoprotein amine dehydrogenase"/>
    <property type="match status" value="1"/>
</dbReference>